<dbReference type="PANTHER" id="PTHR33091:SF73">
    <property type="entry name" value="INHIBITOR OF TRYPSIN AND HAGEMAN FACTOR-LIKE"/>
    <property type="match status" value="1"/>
</dbReference>
<evidence type="ECO:0000256" key="3">
    <source>
        <dbReference type="ARBA" id="ARBA00022900"/>
    </source>
</evidence>
<comment type="similarity">
    <text evidence="1">Belongs to the protease inhibitor I13 (potato type I serine protease inhibitor) family.</text>
</comment>
<dbReference type="PROSITE" id="PS00285">
    <property type="entry name" value="POTATO_INHIBITOR"/>
    <property type="match status" value="1"/>
</dbReference>
<dbReference type="Gene3D" id="3.30.10.10">
    <property type="entry name" value="Trypsin Inhibitor V, subunit A"/>
    <property type="match status" value="1"/>
</dbReference>
<evidence type="ECO:0000256" key="2">
    <source>
        <dbReference type="ARBA" id="ARBA00022690"/>
    </source>
</evidence>
<proteinExistence type="inferred from homology"/>
<comment type="caution">
    <text evidence="4">The sequence shown here is derived from an EMBL/GenBank/DDBJ whole genome shotgun (WGS) entry which is preliminary data.</text>
</comment>
<dbReference type="PRINTS" id="PR00292">
    <property type="entry name" value="POTATOINHBTR"/>
</dbReference>
<dbReference type="GO" id="GO:0004867">
    <property type="term" value="F:serine-type endopeptidase inhibitor activity"/>
    <property type="evidence" value="ECO:0007669"/>
    <property type="project" value="UniProtKB-KW"/>
</dbReference>
<protein>
    <submittedName>
        <fullName evidence="4">Uncharacterized protein</fullName>
    </submittedName>
</protein>
<keyword evidence="5" id="KW-1185">Reference proteome</keyword>
<evidence type="ECO:0000256" key="1">
    <source>
        <dbReference type="ARBA" id="ARBA00008210"/>
    </source>
</evidence>
<keyword evidence="3" id="KW-0722">Serine protease inhibitor</keyword>
<dbReference type="Pfam" id="PF00280">
    <property type="entry name" value="potato_inhibit"/>
    <property type="match status" value="1"/>
</dbReference>
<dbReference type="InterPro" id="IPR036354">
    <property type="entry name" value="Prot_inh_pot1_sf"/>
</dbReference>
<dbReference type="Proteomes" id="UP001177140">
    <property type="component" value="Unassembled WGS sequence"/>
</dbReference>
<keyword evidence="2" id="KW-0646">Protease inhibitor</keyword>
<dbReference type="EMBL" id="JAJJMA010025271">
    <property type="protein sequence ID" value="MCL7023684.1"/>
    <property type="molecule type" value="Genomic_DNA"/>
</dbReference>
<dbReference type="PANTHER" id="PTHR33091">
    <property type="entry name" value="PROTEIN, PUTATIVE, EXPRESSED-RELATED"/>
    <property type="match status" value="1"/>
</dbReference>
<gene>
    <name evidence="4" type="ORF">MKW94_014166</name>
</gene>
<evidence type="ECO:0000313" key="5">
    <source>
        <dbReference type="Proteomes" id="UP001177140"/>
    </source>
</evidence>
<evidence type="ECO:0000313" key="4">
    <source>
        <dbReference type="EMBL" id="MCL7023684.1"/>
    </source>
</evidence>
<dbReference type="InterPro" id="IPR000864">
    <property type="entry name" value="Prot_inh_pot1"/>
</dbReference>
<organism evidence="4 5">
    <name type="scientific">Papaver nudicaule</name>
    <name type="common">Iceland poppy</name>
    <dbReference type="NCBI Taxonomy" id="74823"/>
    <lineage>
        <taxon>Eukaryota</taxon>
        <taxon>Viridiplantae</taxon>
        <taxon>Streptophyta</taxon>
        <taxon>Embryophyta</taxon>
        <taxon>Tracheophyta</taxon>
        <taxon>Spermatophyta</taxon>
        <taxon>Magnoliopsida</taxon>
        <taxon>Ranunculales</taxon>
        <taxon>Papaveraceae</taxon>
        <taxon>Papaveroideae</taxon>
        <taxon>Papaver</taxon>
    </lineage>
</organism>
<dbReference type="AlphaFoldDB" id="A0AA41RT40"/>
<name>A0AA41RT40_PAPNU</name>
<dbReference type="SUPFAM" id="SSF54654">
    <property type="entry name" value="CI-2 family of serine protease inhibitors"/>
    <property type="match status" value="1"/>
</dbReference>
<reference evidence="4" key="1">
    <citation type="submission" date="2022-03" db="EMBL/GenBank/DDBJ databases">
        <title>A functionally conserved STORR gene fusion in Papaver species that diverged 16.8 million years ago.</title>
        <authorList>
            <person name="Catania T."/>
        </authorList>
    </citation>
    <scope>NUCLEOTIDE SEQUENCE</scope>
    <source>
        <strain evidence="4">S-191538</strain>
    </source>
</reference>
<accession>A0AA41RT40</accession>
<sequence>MADGCEGKSSWPELVGIHGKTAAARIEYQNRNVNAIVILEGRFVTLDFRCDRVSVWVNEAGKVVRTPVIG</sequence>
<dbReference type="GO" id="GO:0009611">
    <property type="term" value="P:response to wounding"/>
    <property type="evidence" value="ECO:0007669"/>
    <property type="project" value="InterPro"/>
</dbReference>